<reference evidence="1" key="1">
    <citation type="submission" date="2013-04" db="EMBL/GenBank/DDBJ databases">
        <authorList>
            <person name="Qu J."/>
            <person name="Murali S.C."/>
            <person name="Bandaranaike D."/>
            <person name="Bellair M."/>
            <person name="Blankenburg K."/>
            <person name="Chao H."/>
            <person name="Dinh H."/>
            <person name="Doddapaneni H."/>
            <person name="Downs B."/>
            <person name="Dugan-Rocha S."/>
            <person name="Elkadiri S."/>
            <person name="Gnanaolivu R.D."/>
            <person name="Hernandez B."/>
            <person name="Javaid M."/>
            <person name="Jayaseelan J.C."/>
            <person name="Lee S."/>
            <person name="Li M."/>
            <person name="Ming W."/>
            <person name="Munidasa M."/>
            <person name="Muniz J."/>
            <person name="Nguyen L."/>
            <person name="Ongeri F."/>
            <person name="Osuji N."/>
            <person name="Pu L.-L."/>
            <person name="Puazo M."/>
            <person name="Qu C."/>
            <person name="Quiroz J."/>
            <person name="Raj R."/>
            <person name="Weissenberger G."/>
            <person name="Xin Y."/>
            <person name="Zou X."/>
            <person name="Han Y."/>
            <person name="Richards S."/>
            <person name="Worley K."/>
            <person name="Muzny D."/>
            <person name="Gibbs R."/>
        </authorList>
    </citation>
    <scope>NUCLEOTIDE SEQUENCE</scope>
    <source>
        <strain evidence="1">Sampled in the wild</strain>
    </source>
</reference>
<dbReference type="InterPro" id="IPR036397">
    <property type="entry name" value="RNaseH_sf"/>
</dbReference>
<proteinExistence type="predicted"/>
<dbReference type="OrthoDB" id="441971at2759"/>
<gene>
    <name evidence="1" type="ORF">J437_LFUL014306</name>
</gene>
<keyword evidence="2" id="KW-1185">Reference proteome</keyword>
<comment type="caution">
    <text evidence="1">The sequence shown here is derived from an EMBL/GenBank/DDBJ whole genome shotgun (WGS) entry which is preliminary data.</text>
</comment>
<name>A0A8K0KT24_LADFU</name>
<dbReference type="SUPFAM" id="SSF53098">
    <property type="entry name" value="Ribonuclease H-like"/>
    <property type="match status" value="1"/>
</dbReference>
<dbReference type="GO" id="GO:0003676">
    <property type="term" value="F:nucleic acid binding"/>
    <property type="evidence" value="ECO:0007669"/>
    <property type="project" value="InterPro"/>
</dbReference>
<dbReference type="AlphaFoldDB" id="A0A8K0KT24"/>
<protein>
    <submittedName>
        <fullName evidence="1">Uncharacterized protein</fullName>
    </submittedName>
</protein>
<reference evidence="1" key="2">
    <citation type="submission" date="2017-10" db="EMBL/GenBank/DDBJ databases">
        <title>Ladona fulva Genome sequencing and assembly.</title>
        <authorList>
            <person name="Murali S."/>
            <person name="Richards S."/>
            <person name="Bandaranaike D."/>
            <person name="Bellair M."/>
            <person name="Blankenburg K."/>
            <person name="Chao H."/>
            <person name="Dinh H."/>
            <person name="Doddapaneni H."/>
            <person name="Dugan-Rocha S."/>
            <person name="Elkadiri S."/>
            <person name="Gnanaolivu R."/>
            <person name="Hernandez B."/>
            <person name="Skinner E."/>
            <person name="Javaid M."/>
            <person name="Lee S."/>
            <person name="Li M."/>
            <person name="Ming W."/>
            <person name="Munidasa M."/>
            <person name="Muniz J."/>
            <person name="Nguyen L."/>
            <person name="Hughes D."/>
            <person name="Osuji N."/>
            <person name="Pu L.-L."/>
            <person name="Puazo M."/>
            <person name="Qu C."/>
            <person name="Quiroz J."/>
            <person name="Raj R."/>
            <person name="Weissenberger G."/>
            <person name="Xin Y."/>
            <person name="Zou X."/>
            <person name="Han Y."/>
            <person name="Worley K."/>
            <person name="Muzny D."/>
            <person name="Gibbs R."/>
        </authorList>
    </citation>
    <scope>NUCLEOTIDE SEQUENCE</scope>
    <source>
        <strain evidence="1">Sampled in the wild</strain>
    </source>
</reference>
<evidence type="ECO:0000313" key="1">
    <source>
        <dbReference type="EMBL" id="KAG8237763.1"/>
    </source>
</evidence>
<dbReference type="Gene3D" id="3.30.420.10">
    <property type="entry name" value="Ribonuclease H-like superfamily/Ribonuclease H"/>
    <property type="match status" value="1"/>
</dbReference>
<accession>A0A8K0KT24</accession>
<dbReference type="InterPro" id="IPR012337">
    <property type="entry name" value="RNaseH-like_sf"/>
</dbReference>
<organism evidence="1 2">
    <name type="scientific">Ladona fulva</name>
    <name type="common">Scarce chaser dragonfly</name>
    <name type="synonym">Libellula fulva</name>
    <dbReference type="NCBI Taxonomy" id="123851"/>
    <lineage>
        <taxon>Eukaryota</taxon>
        <taxon>Metazoa</taxon>
        <taxon>Ecdysozoa</taxon>
        <taxon>Arthropoda</taxon>
        <taxon>Hexapoda</taxon>
        <taxon>Insecta</taxon>
        <taxon>Pterygota</taxon>
        <taxon>Palaeoptera</taxon>
        <taxon>Odonata</taxon>
        <taxon>Epiprocta</taxon>
        <taxon>Anisoptera</taxon>
        <taxon>Libelluloidea</taxon>
        <taxon>Libellulidae</taxon>
        <taxon>Ladona</taxon>
    </lineage>
</organism>
<dbReference type="Proteomes" id="UP000792457">
    <property type="component" value="Unassembled WGS sequence"/>
</dbReference>
<sequence length="62" mass="6756">MVKGGRHRSNNDSKVMCGVKGNELSKYTEAIPLKDQDASTVSQAFVTTTVLRFGIPQTILTD</sequence>
<evidence type="ECO:0000313" key="2">
    <source>
        <dbReference type="Proteomes" id="UP000792457"/>
    </source>
</evidence>
<dbReference type="EMBL" id="KZ309220">
    <property type="protein sequence ID" value="KAG8237763.1"/>
    <property type="molecule type" value="Genomic_DNA"/>
</dbReference>